<feature type="signal peptide" evidence="1">
    <location>
        <begin position="1"/>
        <end position="31"/>
    </location>
</feature>
<proteinExistence type="predicted"/>
<evidence type="ECO:0000313" key="2">
    <source>
        <dbReference type="EMBL" id="NTY61531.1"/>
    </source>
</evidence>
<name>A0ABX2K390_9MYCO</name>
<evidence type="ECO:0000256" key="1">
    <source>
        <dbReference type="SAM" id="SignalP"/>
    </source>
</evidence>
<keyword evidence="3" id="KW-1185">Reference proteome</keyword>
<evidence type="ECO:0000313" key="3">
    <source>
        <dbReference type="Proteomes" id="UP000708347"/>
    </source>
</evidence>
<organism evidence="2 3">
    <name type="scientific">Mycolicibacterium sphagni</name>
    <dbReference type="NCBI Taxonomy" id="1786"/>
    <lineage>
        <taxon>Bacteria</taxon>
        <taxon>Bacillati</taxon>
        <taxon>Actinomycetota</taxon>
        <taxon>Actinomycetes</taxon>
        <taxon>Mycobacteriales</taxon>
        <taxon>Mycobacteriaceae</taxon>
        <taxon>Mycolicibacterium</taxon>
    </lineage>
</organism>
<sequence length="81" mass="8254">MKNTIARYLALPILSAGIIGGALGLAGAASAAETAPHSGIVATPQTHATPAAEASPGYWWHRHHPSLLDPKAAANFHQPGV</sequence>
<dbReference type="EMBL" id="VBSB01000010">
    <property type="protein sequence ID" value="NTY61531.1"/>
    <property type="molecule type" value="Genomic_DNA"/>
</dbReference>
<feature type="chain" id="PRO_5047308587" evidence="1">
    <location>
        <begin position="32"/>
        <end position="81"/>
    </location>
</feature>
<protein>
    <submittedName>
        <fullName evidence="2">Uncharacterized protein</fullName>
    </submittedName>
</protein>
<dbReference type="Proteomes" id="UP000708347">
    <property type="component" value="Unassembled WGS sequence"/>
</dbReference>
<reference evidence="2 3" key="1">
    <citation type="submission" date="2019-05" db="EMBL/GenBank/DDBJ databases">
        <title>Mycolicibacterium sphagni ENV482 genome assembly.</title>
        <authorList>
            <person name="Chen W."/>
            <person name="Faulkner N.W."/>
            <person name="Hyman M.R."/>
        </authorList>
    </citation>
    <scope>NUCLEOTIDE SEQUENCE [LARGE SCALE GENOMIC DNA]</scope>
    <source>
        <strain evidence="2 3">ENV482</strain>
    </source>
</reference>
<dbReference type="RefSeq" id="WP_174399269.1">
    <property type="nucleotide sequence ID" value="NZ_VBSB01000010.1"/>
</dbReference>
<accession>A0ABX2K390</accession>
<keyword evidence="1" id="KW-0732">Signal</keyword>
<gene>
    <name evidence="2" type="ORF">FEG63_18450</name>
</gene>
<comment type="caution">
    <text evidence="2">The sequence shown here is derived from an EMBL/GenBank/DDBJ whole genome shotgun (WGS) entry which is preliminary data.</text>
</comment>